<evidence type="ECO:0000256" key="1">
    <source>
        <dbReference type="SAM" id="Phobius"/>
    </source>
</evidence>
<feature type="transmembrane region" description="Helical" evidence="1">
    <location>
        <begin position="69"/>
        <end position="89"/>
    </location>
</feature>
<keyword evidence="1" id="KW-0812">Transmembrane</keyword>
<keyword evidence="3" id="KW-1185">Reference proteome</keyword>
<sequence length="143" mass="16487">MGAMKISPAYRKIIYGLVVITLILIITIPDVLVNLLLEFTHVLFESIEIALDTLVEQIFQTGLHETQVIVFYLLLFLAIAALYSLWLMVPPLYRLCKESLLELYSDKKTRFLIYWNQLTPLEKIKLFVVTAGAVYLLLVMFAF</sequence>
<proteinExistence type="predicted"/>
<reference evidence="2 3" key="1">
    <citation type="submission" date="2020-02" db="EMBL/GenBank/DDBJ databases">
        <authorList>
            <person name="Hogendoorn C."/>
        </authorList>
    </citation>
    <scope>NUCLEOTIDE SEQUENCE [LARGE SCALE GENOMIC DNA]</scope>
    <source>
        <strain evidence="2">METHB21</strain>
    </source>
</reference>
<organism evidence="2 3">
    <name type="scientific">Candidatus Methylobacter favarea</name>
    <dbReference type="NCBI Taxonomy" id="2707345"/>
    <lineage>
        <taxon>Bacteria</taxon>
        <taxon>Pseudomonadati</taxon>
        <taxon>Pseudomonadota</taxon>
        <taxon>Gammaproteobacteria</taxon>
        <taxon>Methylococcales</taxon>
        <taxon>Methylococcaceae</taxon>
        <taxon>Methylobacter</taxon>
    </lineage>
</organism>
<feature type="transmembrane region" description="Helical" evidence="1">
    <location>
        <begin position="12"/>
        <end position="37"/>
    </location>
</feature>
<name>A0A8S0X8Q3_9GAMM</name>
<gene>
    <name evidence="2" type="ORF">METHB2_40072</name>
</gene>
<accession>A0A8S0X8Q3</accession>
<evidence type="ECO:0000313" key="3">
    <source>
        <dbReference type="Proteomes" id="UP000494216"/>
    </source>
</evidence>
<dbReference type="Proteomes" id="UP000494216">
    <property type="component" value="Unassembled WGS sequence"/>
</dbReference>
<feature type="transmembrane region" description="Helical" evidence="1">
    <location>
        <begin position="124"/>
        <end position="142"/>
    </location>
</feature>
<keyword evidence="1" id="KW-0472">Membrane</keyword>
<comment type="caution">
    <text evidence="2">The sequence shown here is derived from an EMBL/GenBank/DDBJ whole genome shotgun (WGS) entry which is preliminary data.</text>
</comment>
<keyword evidence="1" id="KW-1133">Transmembrane helix</keyword>
<dbReference type="AlphaFoldDB" id="A0A8S0X8Q3"/>
<evidence type="ECO:0000313" key="2">
    <source>
        <dbReference type="EMBL" id="CAA9891372.1"/>
    </source>
</evidence>
<protein>
    <submittedName>
        <fullName evidence="2">PilZ domain-containing protein</fullName>
    </submittedName>
</protein>
<dbReference type="EMBL" id="CADCXN010000069">
    <property type="protein sequence ID" value="CAA9891372.1"/>
    <property type="molecule type" value="Genomic_DNA"/>
</dbReference>